<dbReference type="PANTHER" id="PTHR35312:SF1">
    <property type="entry name" value="OS07G0641800 PROTEIN"/>
    <property type="match status" value="1"/>
</dbReference>
<sequence length="121" mass="14289">MEDEQFRRLLNLFPVVRSRHYCAENEASNRTSAPSERDKQLMEWHDAWDELDAQENAAERSDREDPFWLHLRSSVAEKMGAENAEQFCKEFQKVHEQLVYKALPLDAIRRITTHMDPNASQ</sequence>
<proteinExistence type="evidence at transcript level"/>
<dbReference type="OMA" id="FRQVYRK"/>
<protein>
    <submittedName>
        <fullName evidence="1">Uncharacterized protein</fullName>
    </submittedName>
</protein>
<dbReference type="EMBL" id="EF087714">
    <property type="protein sequence ID" value="ABK26949.1"/>
    <property type="molecule type" value="mRNA"/>
</dbReference>
<dbReference type="AlphaFoldDB" id="A9P238"/>
<organism evidence="1">
    <name type="scientific">Picea sitchensis</name>
    <name type="common">Sitka spruce</name>
    <name type="synonym">Pinus sitchensis</name>
    <dbReference type="NCBI Taxonomy" id="3332"/>
    <lineage>
        <taxon>Eukaryota</taxon>
        <taxon>Viridiplantae</taxon>
        <taxon>Streptophyta</taxon>
        <taxon>Embryophyta</taxon>
        <taxon>Tracheophyta</taxon>
        <taxon>Spermatophyta</taxon>
        <taxon>Pinopsida</taxon>
        <taxon>Pinidae</taxon>
        <taxon>Conifers I</taxon>
        <taxon>Pinales</taxon>
        <taxon>Pinaceae</taxon>
        <taxon>Picea</taxon>
    </lineage>
</organism>
<name>A9P238_PICSI</name>
<reference evidence="1" key="1">
    <citation type="journal article" date="2008" name="BMC Genomics">
        <title>A conifer genomics resource of 200,000 spruce (Picea spp.) ESTs and 6,464 high-quality, sequence-finished full-length cDNAs for Sitka spruce (Picea sitchensis).</title>
        <authorList>
            <person name="Ralph S.G."/>
            <person name="Chun H.J."/>
            <person name="Kolosova N."/>
            <person name="Cooper D."/>
            <person name="Oddy C."/>
            <person name="Ritland C.E."/>
            <person name="Kirkpatrick R."/>
            <person name="Moore R."/>
            <person name="Barber S."/>
            <person name="Holt R.A."/>
            <person name="Jones S.J."/>
            <person name="Marra M.A."/>
            <person name="Douglas C.J."/>
            <person name="Ritland K."/>
            <person name="Bohlmann J."/>
        </authorList>
    </citation>
    <scope>NUCLEOTIDE SEQUENCE</scope>
    <source>
        <tissue evidence="1">Green portion of the leader tissue</tissue>
    </source>
</reference>
<accession>A9P238</accession>
<evidence type="ECO:0000313" key="1">
    <source>
        <dbReference type="EMBL" id="ABK26949.1"/>
    </source>
</evidence>
<dbReference type="PANTHER" id="PTHR35312">
    <property type="entry name" value="OS07G0641800 PROTEIN"/>
    <property type="match status" value="1"/>
</dbReference>